<dbReference type="RefSeq" id="WP_098504627.1">
    <property type="nucleotide sequence ID" value="NZ_PDJQ01000001.1"/>
</dbReference>
<dbReference type="InterPro" id="IPR029032">
    <property type="entry name" value="AhpD-like"/>
</dbReference>
<organism evidence="2 3">
    <name type="scientific">Tepidiforma thermophila (strain KCTC 52669 / CGMCC 1.13589 / G233)</name>
    <dbReference type="NCBI Taxonomy" id="2761530"/>
    <lineage>
        <taxon>Bacteria</taxon>
        <taxon>Bacillati</taxon>
        <taxon>Chloroflexota</taxon>
        <taxon>Tepidiformia</taxon>
        <taxon>Tepidiformales</taxon>
        <taxon>Tepidiformaceae</taxon>
        <taxon>Tepidiforma</taxon>
    </lineage>
</organism>
<keyword evidence="2" id="KW-0560">Oxidoreductase</keyword>
<dbReference type="PANTHER" id="PTHR34846:SF5">
    <property type="entry name" value="CARBOXYMUCONOLACTONE DECARBOXYLASE-LIKE DOMAIN-CONTAINING PROTEIN"/>
    <property type="match status" value="1"/>
</dbReference>
<dbReference type="Gene3D" id="1.20.1290.10">
    <property type="entry name" value="AhpD-like"/>
    <property type="match status" value="1"/>
</dbReference>
<gene>
    <name evidence="2" type="ORF">A9A59_2573</name>
</gene>
<protein>
    <submittedName>
        <fullName evidence="2">Alkylhydroperoxidase family enzyme</fullName>
    </submittedName>
</protein>
<evidence type="ECO:0000259" key="1">
    <source>
        <dbReference type="Pfam" id="PF02627"/>
    </source>
</evidence>
<accession>A0A2A9HJT0</accession>
<keyword evidence="3" id="KW-1185">Reference proteome</keyword>
<keyword evidence="2" id="KW-0575">Peroxidase</keyword>
<comment type="caution">
    <text evidence="2">The sequence shown here is derived from an EMBL/GenBank/DDBJ whole genome shotgun (WGS) entry which is preliminary data.</text>
</comment>
<dbReference type="AlphaFoldDB" id="A0A2A9HJT0"/>
<dbReference type="Pfam" id="PF02627">
    <property type="entry name" value="CMD"/>
    <property type="match status" value="1"/>
</dbReference>
<name>A0A2A9HJT0_TEPT2</name>
<reference evidence="2 3" key="1">
    <citation type="submission" date="2017-09" db="EMBL/GenBank/DDBJ databases">
        <title>Sequencing the genomes of two abundant thermophiles in Great Basin hot springs: Thermocrinis jamiesonii and novel Chloroflexi Thermoflexus hugenholtzii.</title>
        <authorList>
            <person name="Hedlund B."/>
        </authorList>
    </citation>
    <scope>NUCLEOTIDE SEQUENCE [LARGE SCALE GENOMIC DNA]</scope>
    <source>
        <strain evidence="2 3">G233</strain>
    </source>
</reference>
<evidence type="ECO:0000313" key="3">
    <source>
        <dbReference type="Proteomes" id="UP000223071"/>
    </source>
</evidence>
<proteinExistence type="predicted"/>
<dbReference type="Proteomes" id="UP000223071">
    <property type="component" value="Unassembled WGS sequence"/>
</dbReference>
<dbReference type="EMBL" id="PDJQ01000001">
    <property type="protein sequence ID" value="PFG75305.1"/>
    <property type="molecule type" value="Genomic_DNA"/>
</dbReference>
<dbReference type="SUPFAM" id="SSF69118">
    <property type="entry name" value="AhpD-like"/>
    <property type="match status" value="1"/>
</dbReference>
<dbReference type="GO" id="GO:0051920">
    <property type="term" value="F:peroxiredoxin activity"/>
    <property type="evidence" value="ECO:0007669"/>
    <property type="project" value="InterPro"/>
</dbReference>
<feature type="domain" description="Carboxymuconolactone decarboxylase-like" evidence="1">
    <location>
        <begin position="68"/>
        <end position="135"/>
    </location>
</feature>
<dbReference type="InterPro" id="IPR003779">
    <property type="entry name" value="CMD-like"/>
</dbReference>
<sequence>MPRLRQVPRAEASPEALKAYDRLFGDRDPVAQPGTATGTPGNWWTVFALVPDVLVHAQDGFALLNSRRRTLTPYQRELALVRTGFAAGSQFVFSQHCKAARAAGVPEEKLAAIPAWGVRPVFDAVDRAILAYTDELVLQDGRVQDATFAALREVLTDEAILELTYAVATYRMHATICRALRLEYDDIDERIVEVPAPGQGAGAFDVMGQIQR</sequence>
<dbReference type="PANTHER" id="PTHR34846">
    <property type="entry name" value="4-CARBOXYMUCONOLACTONE DECARBOXYLASE FAMILY PROTEIN (AFU_ORTHOLOGUE AFUA_6G11590)"/>
    <property type="match status" value="1"/>
</dbReference>
<evidence type="ECO:0000313" key="2">
    <source>
        <dbReference type="EMBL" id="PFG75305.1"/>
    </source>
</evidence>